<accession>A0A2I0AUP3</accession>
<sequence>MLNKMNLFKQIETCPTHVHHFMVAAWISVHQGWKSKAHPTHAPPTNEKENREYYGMEIDYKDMG</sequence>
<dbReference type="EMBL" id="KZ451950">
    <property type="protein sequence ID" value="PKA59269.1"/>
    <property type="molecule type" value="Genomic_DNA"/>
</dbReference>
<evidence type="ECO:0000313" key="2">
    <source>
        <dbReference type="Proteomes" id="UP000236161"/>
    </source>
</evidence>
<organism evidence="1 2">
    <name type="scientific">Apostasia shenzhenica</name>
    <dbReference type="NCBI Taxonomy" id="1088818"/>
    <lineage>
        <taxon>Eukaryota</taxon>
        <taxon>Viridiplantae</taxon>
        <taxon>Streptophyta</taxon>
        <taxon>Embryophyta</taxon>
        <taxon>Tracheophyta</taxon>
        <taxon>Spermatophyta</taxon>
        <taxon>Magnoliopsida</taxon>
        <taxon>Liliopsida</taxon>
        <taxon>Asparagales</taxon>
        <taxon>Orchidaceae</taxon>
        <taxon>Apostasioideae</taxon>
        <taxon>Apostasia</taxon>
    </lineage>
</organism>
<dbReference type="Proteomes" id="UP000236161">
    <property type="component" value="Unassembled WGS sequence"/>
</dbReference>
<evidence type="ECO:0000313" key="1">
    <source>
        <dbReference type="EMBL" id="PKA59269.1"/>
    </source>
</evidence>
<keyword evidence="2" id="KW-1185">Reference proteome</keyword>
<dbReference type="AlphaFoldDB" id="A0A2I0AUP3"/>
<reference evidence="1 2" key="1">
    <citation type="journal article" date="2017" name="Nature">
        <title>The Apostasia genome and the evolution of orchids.</title>
        <authorList>
            <person name="Zhang G.Q."/>
            <person name="Liu K.W."/>
            <person name="Li Z."/>
            <person name="Lohaus R."/>
            <person name="Hsiao Y.Y."/>
            <person name="Niu S.C."/>
            <person name="Wang J.Y."/>
            <person name="Lin Y.C."/>
            <person name="Xu Q."/>
            <person name="Chen L.J."/>
            <person name="Yoshida K."/>
            <person name="Fujiwara S."/>
            <person name="Wang Z.W."/>
            <person name="Zhang Y.Q."/>
            <person name="Mitsuda N."/>
            <person name="Wang M."/>
            <person name="Liu G.H."/>
            <person name="Pecoraro L."/>
            <person name="Huang H.X."/>
            <person name="Xiao X.J."/>
            <person name="Lin M."/>
            <person name="Wu X.Y."/>
            <person name="Wu W.L."/>
            <person name="Chen Y.Y."/>
            <person name="Chang S.B."/>
            <person name="Sakamoto S."/>
            <person name="Ohme-Takagi M."/>
            <person name="Yagi M."/>
            <person name="Zeng S.J."/>
            <person name="Shen C.Y."/>
            <person name="Yeh C.M."/>
            <person name="Luo Y.B."/>
            <person name="Tsai W.C."/>
            <person name="Van de Peer Y."/>
            <person name="Liu Z.J."/>
        </authorList>
    </citation>
    <scope>NUCLEOTIDE SEQUENCE [LARGE SCALE GENOMIC DNA]</scope>
    <source>
        <strain evidence="2">cv. Shenzhen</strain>
        <tissue evidence="1">Stem</tissue>
    </source>
</reference>
<proteinExistence type="predicted"/>
<name>A0A2I0AUP3_9ASPA</name>
<protein>
    <submittedName>
        <fullName evidence="1">Uncharacterized protein</fullName>
    </submittedName>
</protein>
<gene>
    <name evidence="1" type="ORF">AXF42_Ash001363</name>
</gene>